<dbReference type="OrthoDB" id="307209at2"/>
<sequence>MLQALQRTRHPGHQRLARELRFALADIPPSTRPGDDFARVRFERGMGYYREALAWAQLLLAETNPLGDGRDDRLPALLFPMEALFEAYVAQHLTRTFPHLRVHTQHRKHGLLAGDGPNRFLRPDLVLSDAADGSTQWVLDCKWKVPEGQGISGVASSDLYQLLAYGINYYDDRTGKLALVYPQTALFSQPLPVQFRNTQLQLWLLPFDCDAEECRLLLPDDYPPAQPPSGIKTDLRYAGAVD</sequence>
<dbReference type="AlphaFoldDB" id="A0A381EFI3"/>
<dbReference type="InterPro" id="IPR019292">
    <property type="entry name" value="McrC"/>
</dbReference>
<protein>
    <submittedName>
        <fullName evidence="1">McrBC 5-methylcytosine restriction system component</fullName>
    </submittedName>
</protein>
<name>A0A381EFI3_9GAMM</name>
<gene>
    <name evidence="1" type="ORF">NCTC13294_02591</name>
</gene>
<accession>A0A381EFI3</accession>
<dbReference type="Proteomes" id="UP000254572">
    <property type="component" value="Unassembled WGS sequence"/>
</dbReference>
<reference evidence="1 2" key="1">
    <citation type="submission" date="2018-06" db="EMBL/GenBank/DDBJ databases">
        <authorList>
            <consortium name="Pathogen Informatics"/>
            <person name="Doyle S."/>
        </authorList>
    </citation>
    <scope>NUCLEOTIDE SEQUENCE [LARGE SCALE GENOMIC DNA]</scope>
    <source>
        <strain evidence="1 2">NCTC13294</strain>
    </source>
</reference>
<dbReference type="PANTHER" id="PTHR38733">
    <property type="entry name" value="PROTEIN MCRC"/>
    <property type="match status" value="1"/>
</dbReference>
<evidence type="ECO:0000313" key="2">
    <source>
        <dbReference type="Proteomes" id="UP000254572"/>
    </source>
</evidence>
<dbReference type="PANTHER" id="PTHR38733:SF1">
    <property type="entry name" value="TYPE IV METHYL-DIRECTED RESTRICTION ENZYME ECOKMCRBC"/>
    <property type="match status" value="1"/>
</dbReference>
<evidence type="ECO:0000313" key="1">
    <source>
        <dbReference type="EMBL" id="SUX25702.1"/>
    </source>
</evidence>
<proteinExistence type="predicted"/>
<dbReference type="EMBL" id="UFUW01000001">
    <property type="protein sequence ID" value="SUX25702.1"/>
    <property type="molecule type" value="Genomic_DNA"/>
</dbReference>
<organism evidence="1 2">
    <name type="scientific">Cardiobacterium valvarum</name>
    <dbReference type="NCBI Taxonomy" id="194702"/>
    <lineage>
        <taxon>Bacteria</taxon>
        <taxon>Pseudomonadati</taxon>
        <taxon>Pseudomonadota</taxon>
        <taxon>Gammaproteobacteria</taxon>
        <taxon>Cardiobacteriales</taxon>
        <taxon>Cardiobacteriaceae</taxon>
        <taxon>Cardiobacterium</taxon>
    </lineage>
</organism>
<dbReference type="Pfam" id="PF10117">
    <property type="entry name" value="McrBC"/>
    <property type="match status" value="1"/>
</dbReference>
<keyword evidence="2" id="KW-1185">Reference proteome</keyword>